<organism evidence="1 2">
    <name type="scientific">Streptococcus salivarius</name>
    <dbReference type="NCBI Taxonomy" id="1304"/>
    <lineage>
        <taxon>Bacteria</taxon>
        <taxon>Bacillati</taxon>
        <taxon>Bacillota</taxon>
        <taxon>Bacilli</taxon>
        <taxon>Lactobacillales</taxon>
        <taxon>Streptococcaceae</taxon>
        <taxon>Streptococcus</taxon>
    </lineage>
</organism>
<dbReference type="AlphaFoldDB" id="A0A074IW47"/>
<dbReference type="Proteomes" id="UP000027855">
    <property type="component" value="Unassembled WGS sequence"/>
</dbReference>
<gene>
    <name evidence="1" type="ORF">DL07_02615</name>
</gene>
<dbReference type="InterPro" id="IPR007536">
    <property type="entry name" value="16SrRNA_methylTrfase_J"/>
</dbReference>
<dbReference type="Pfam" id="PF04445">
    <property type="entry name" value="SAM_MT"/>
    <property type="match status" value="1"/>
</dbReference>
<evidence type="ECO:0000313" key="2">
    <source>
        <dbReference type="Proteomes" id="UP000027855"/>
    </source>
</evidence>
<dbReference type="PANTHER" id="PTHR36112">
    <property type="entry name" value="RIBOSOMAL RNA SMALL SUBUNIT METHYLTRANSFERASE J"/>
    <property type="match status" value="1"/>
</dbReference>
<dbReference type="InterPro" id="IPR029063">
    <property type="entry name" value="SAM-dependent_MTases_sf"/>
</dbReference>
<protein>
    <submittedName>
        <fullName evidence="1">SAM-dependent methyltransferase</fullName>
    </submittedName>
</protein>
<evidence type="ECO:0000313" key="1">
    <source>
        <dbReference type="EMBL" id="KEO45111.1"/>
    </source>
</evidence>
<dbReference type="SUPFAM" id="SSF53335">
    <property type="entry name" value="S-adenosyl-L-methionine-dependent methyltransferases"/>
    <property type="match status" value="1"/>
</dbReference>
<reference evidence="1 2" key="1">
    <citation type="submission" date="2014-04" db="EMBL/GenBank/DDBJ databases">
        <title>Variable characteristics of bacteriocin-producing Streptococcus salivarius strains isolated from Malaysian subjects.</title>
        <authorList>
            <person name="Philip K."/>
            <person name="Barbour A."/>
        </authorList>
    </citation>
    <scope>NUCLEOTIDE SEQUENCE [LARGE SCALE GENOMIC DNA]</scope>
    <source>
        <strain evidence="1 2">NU10</strain>
    </source>
</reference>
<dbReference type="PANTHER" id="PTHR36112:SF1">
    <property type="entry name" value="RIBOSOMAL RNA SMALL SUBUNIT METHYLTRANSFERASE J"/>
    <property type="match status" value="1"/>
</dbReference>
<proteinExistence type="predicted"/>
<dbReference type="EMBL" id="JJMT01000014">
    <property type="protein sequence ID" value="KEO45111.1"/>
    <property type="molecule type" value="Genomic_DNA"/>
</dbReference>
<dbReference type="Gene3D" id="3.40.50.150">
    <property type="entry name" value="Vaccinia Virus protein VP39"/>
    <property type="match status" value="1"/>
</dbReference>
<sequence length="251" mass="28304">MIITTSLRENEALIARAQELAHELGADYQPRRKLSLAKCLERFDPFYLLYKDRLSFVNEDGSELSFHPDTAVLRIKAPHDALVNLLGSSSKSILDTTMGLASDSLVMAAAGNKVTALESQEVIFQVVSRGLATYQTDDKQLEKAMRSIKTIKSDSLSFLKSQADHSFDIIYADPMFSETIKESENLQAIKPLANGSRLTEEWLKEAKRVAREKIIIKAHFRDTVFEELGFERQVRPNQKLHYGVMDVSEGH</sequence>
<accession>A0A074IW47</accession>
<name>A0A074IW47_STRSL</name>
<dbReference type="GO" id="GO:0008990">
    <property type="term" value="F:rRNA (guanine-N2-)-methyltransferase activity"/>
    <property type="evidence" value="ECO:0007669"/>
    <property type="project" value="InterPro"/>
</dbReference>
<dbReference type="RefSeq" id="WP_037602015.1">
    <property type="nucleotide sequence ID" value="NZ_JJMS01000007.1"/>
</dbReference>
<keyword evidence="1" id="KW-0489">Methyltransferase</keyword>
<comment type="caution">
    <text evidence="1">The sequence shown here is derived from an EMBL/GenBank/DDBJ whole genome shotgun (WGS) entry which is preliminary data.</text>
</comment>
<keyword evidence="1" id="KW-0808">Transferase</keyword>